<accession>A0AAX4FRF2</accession>
<geneLocation type="plasmid" evidence="2 3">
    <name>p3191.2</name>
</geneLocation>
<evidence type="ECO:0000313" key="3">
    <source>
        <dbReference type="Proteomes" id="UP001304429"/>
    </source>
</evidence>
<feature type="coiled-coil region" evidence="1">
    <location>
        <begin position="9"/>
        <end position="43"/>
    </location>
</feature>
<dbReference type="AlphaFoldDB" id="A0AAX4FRF2"/>
<gene>
    <name evidence="2" type="ORF">R5577_22805</name>
</gene>
<evidence type="ECO:0000256" key="1">
    <source>
        <dbReference type="SAM" id="Coils"/>
    </source>
</evidence>
<proteinExistence type="predicted"/>
<dbReference type="RefSeq" id="WP_099866600.1">
    <property type="nucleotide sequence ID" value="NZ_CP137541.1"/>
</dbReference>
<keyword evidence="1" id="KW-0175">Coiled coil</keyword>
<keyword evidence="2" id="KW-0614">Plasmid</keyword>
<sequence>MEMNMSSSATAIESRLDLLRRQLAAAQEQHAETQRAVRAAERKEERAGSVVYSLREQLEMELLRSWGNQPDLKALLKKGGGGIFYEALSALAEVKGLHLWGEWCDTKEKVLRFGMNRGEIGAVARIADGIRYFAPAMKKRDGGFAVFGVSHRDMEACAWELRYSVKTGQAHLVQLHYGHVEETLDFATLESALRHIEEHLWLESVIDQMPDVLEAPQT</sequence>
<organism evidence="2 3">
    <name type="scientific">Xanthomonas euvesicatoria</name>
    <dbReference type="NCBI Taxonomy" id="456327"/>
    <lineage>
        <taxon>Bacteria</taxon>
        <taxon>Pseudomonadati</taxon>
        <taxon>Pseudomonadota</taxon>
        <taxon>Gammaproteobacteria</taxon>
        <taxon>Lysobacterales</taxon>
        <taxon>Lysobacteraceae</taxon>
        <taxon>Xanthomonas</taxon>
    </lineage>
</organism>
<evidence type="ECO:0008006" key="4">
    <source>
        <dbReference type="Google" id="ProtNLM"/>
    </source>
</evidence>
<dbReference type="EMBL" id="CP137541">
    <property type="protein sequence ID" value="WOP59088.1"/>
    <property type="molecule type" value="Genomic_DNA"/>
</dbReference>
<dbReference type="Proteomes" id="UP001304429">
    <property type="component" value="Plasmid p3191.2"/>
</dbReference>
<protein>
    <recommendedName>
        <fullName evidence="4">GIY-YIG nuclease family protein</fullName>
    </recommendedName>
</protein>
<name>A0AAX4FRF2_XANEU</name>
<evidence type="ECO:0000313" key="2">
    <source>
        <dbReference type="EMBL" id="WOP59088.1"/>
    </source>
</evidence>
<reference evidence="2" key="1">
    <citation type="submission" date="2023-10" db="EMBL/GenBank/DDBJ databases">
        <title>Comparative Genomic Analysis of Tomato Bacterial Spot Xanthomonads Reveals A New Lineage of Xanthomonas euvesicatoria.</title>
        <authorList>
            <person name="Huang C.-J."/>
            <person name="Wu T.-L."/>
            <person name="Wu Y.-L."/>
            <person name="Wang R.-S."/>
            <person name="Lin Y.-C."/>
        </authorList>
    </citation>
    <scope>NUCLEOTIDE SEQUENCE</scope>
    <source>
        <strain evidence="2">T0319-01</strain>
        <plasmid evidence="2">p3191.2</plasmid>
    </source>
</reference>